<organism evidence="1 2">
    <name type="scientific">Desulfacinum hydrothermale DSM 13146</name>
    <dbReference type="NCBI Taxonomy" id="1121390"/>
    <lineage>
        <taxon>Bacteria</taxon>
        <taxon>Pseudomonadati</taxon>
        <taxon>Thermodesulfobacteriota</taxon>
        <taxon>Syntrophobacteria</taxon>
        <taxon>Syntrophobacterales</taxon>
        <taxon>Syntrophobacteraceae</taxon>
        <taxon>Desulfacinum</taxon>
    </lineage>
</organism>
<gene>
    <name evidence="1" type="ORF">SAMN02746041_01495</name>
</gene>
<dbReference type="AlphaFoldDB" id="A0A1W1XF05"/>
<evidence type="ECO:0008006" key="3">
    <source>
        <dbReference type="Google" id="ProtNLM"/>
    </source>
</evidence>
<sequence length="163" mass="18932">MQEEPFQMSSQEVDIHVDAEGDWHYGPRLIFRKEILQTFYEHLGRDEDGGYFLDWQGAHHPIQVDDTPFVVTRVDKVTDETGAERIRLTLKHLEEAEWLDPETLWVGRDNVLYCRVRGGSFPARFSRPAYYQIAQWIEPDEKGEGFVLRVGDGRYPIPINGPA</sequence>
<dbReference type="Proteomes" id="UP000192783">
    <property type="component" value="Unassembled WGS sequence"/>
</dbReference>
<evidence type="ECO:0000313" key="2">
    <source>
        <dbReference type="Proteomes" id="UP000192783"/>
    </source>
</evidence>
<proteinExistence type="predicted"/>
<protein>
    <recommendedName>
        <fullName evidence="3">DUF1285 domain-containing protein</fullName>
    </recommendedName>
</protein>
<reference evidence="1 2" key="1">
    <citation type="submission" date="2017-04" db="EMBL/GenBank/DDBJ databases">
        <authorList>
            <person name="Afonso C.L."/>
            <person name="Miller P.J."/>
            <person name="Scott M.A."/>
            <person name="Spackman E."/>
            <person name="Goraichik I."/>
            <person name="Dimitrov K.M."/>
            <person name="Suarez D.L."/>
            <person name="Swayne D.E."/>
        </authorList>
    </citation>
    <scope>NUCLEOTIDE SEQUENCE [LARGE SCALE GENOMIC DNA]</scope>
    <source>
        <strain evidence="1 2">DSM 13146</strain>
    </source>
</reference>
<dbReference type="RefSeq" id="WP_170920426.1">
    <property type="nucleotide sequence ID" value="NZ_FWXF01000006.1"/>
</dbReference>
<accession>A0A1W1XF05</accession>
<dbReference type="Gene3D" id="3.10.540.10">
    <property type="entry name" value="duf1285 like domain"/>
    <property type="match status" value="1"/>
</dbReference>
<keyword evidence="2" id="KW-1185">Reference proteome</keyword>
<evidence type="ECO:0000313" key="1">
    <source>
        <dbReference type="EMBL" id="SMC22496.1"/>
    </source>
</evidence>
<dbReference type="STRING" id="1121390.SAMN02746041_01495"/>
<name>A0A1W1XF05_9BACT</name>
<dbReference type="EMBL" id="FWXF01000006">
    <property type="protein sequence ID" value="SMC22496.1"/>
    <property type="molecule type" value="Genomic_DNA"/>
</dbReference>